<dbReference type="HAMAP" id="MF_00063">
    <property type="entry name" value="CysH"/>
    <property type="match status" value="1"/>
</dbReference>
<comment type="pathway">
    <text evidence="3">Sulfur metabolism; hydrogen sulfide biosynthesis; sulfite from sulfate.</text>
</comment>
<dbReference type="SUPFAM" id="SSF56112">
    <property type="entry name" value="Protein kinase-like (PK-like)"/>
    <property type="match status" value="2"/>
</dbReference>
<feature type="region of interest" description="Disordered" evidence="4">
    <location>
        <begin position="546"/>
        <end position="567"/>
    </location>
</feature>
<dbReference type="GO" id="GO:0004604">
    <property type="term" value="F:phosphoadenylyl-sulfate reductase (thioredoxin) activity"/>
    <property type="evidence" value="ECO:0007669"/>
    <property type="project" value="InterPro"/>
</dbReference>
<dbReference type="AlphaFoldDB" id="A0A4S4LX07"/>
<evidence type="ECO:0000259" key="5">
    <source>
        <dbReference type="PROSITE" id="PS50011"/>
    </source>
</evidence>
<dbReference type="InterPro" id="IPR000719">
    <property type="entry name" value="Prot_kinase_dom"/>
</dbReference>
<feature type="compositionally biased region" description="Polar residues" evidence="4">
    <location>
        <begin position="546"/>
        <end position="559"/>
    </location>
</feature>
<evidence type="ECO:0000256" key="4">
    <source>
        <dbReference type="SAM" id="MobiDB-lite"/>
    </source>
</evidence>
<dbReference type="InterPro" id="IPR002500">
    <property type="entry name" value="PAPS_reduct_dom"/>
</dbReference>
<evidence type="ECO:0000256" key="2">
    <source>
        <dbReference type="ARBA" id="ARBA00023002"/>
    </source>
</evidence>
<reference evidence="6 7" key="1">
    <citation type="submission" date="2019-02" db="EMBL/GenBank/DDBJ databases">
        <title>Genome sequencing of the rare red list fungi Bondarzewia mesenterica.</title>
        <authorList>
            <person name="Buettner E."/>
            <person name="Kellner H."/>
        </authorList>
    </citation>
    <scope>NUCLEOTIDE SEQUENCE [LARGE SCALE GENOMIC DNA]</scope>
    <source>
        <strain evidence="6 7">DSM 108281</strain>
    </source>
</reference>
<dbReference type="Gene3D" id="1.10.510.10">
    <property type="entry name" value="Transferase(Phosphotransferase) domain 1"/>
    <property type="match status" value="2"/>
</dbReference>
<sequence>MSAPTPTLAPDLPKPLQLPISQDDLDKINAYLNPLTPEEILQWAIDYLPSLYQTTAFGLTGLVAIDMLSKITQSPPPLIFLDTLYHFPETYELVEDVKKRYGVPVTVYRPDGCETVEGFGTKYGQKLWETDEDKYDFIVKVEPARRAYEELGVKSVITGRRASQGAARASLQPLEVDSTGLLKLNPLFAWNFHLVDWYIKSNNVPHNKLLSQGYKSVGDWHSTVKSGEGDEGERAGRWAGKEEKTECGLHVDYFAMKAKLKKEKEEQEAAKSGTEGMKGTNEVVSASAAPVSVPVVGAIIGSTEDVADALSQDSSQAPSLPEWKATILERSYMELWYPRRHFFRGKGYQLWKSRRNGLLSPPNDNPRTPDGFSYELEYSATRPHSFSPLRTIHCPARTIDDRDVLIVLLSDGATGINTIECLQHVATGAVAGIDRNHTLPLLQQLHYGNLIFGVFPLVGYPFHFPWFSSMTEAVDAMSQVLEGVAFLHDRSIAHRDLFTDNMLYSCRPGYFDPERYGSPRDFHLPRYYIIDFEWAVRFSSDSDPATRTTVVGPPSSRNNYGRAAPPEMRSGKPYCPFKSDVWQVGRTFLDCFQHLEHVPEVIDLLRSMIADDPDARPTARAVLECLNELRVTISPNILQQPIDEIPLVDDEELVAAMLVLTHYAQRPLILAEYLWDFVTRILLPMQKVPSLPEWKATAGELAYKELWYPRRHFFQGKGYQLWKSSGNGPLLPPNDDPRTPDGFSYEMEYSSMRDHFYYQYRTNQCPARTIDNRDILIVLLSDGVTGVNTVDCLQHVATGAVAGIDRNHTLPLLQQLCCGNLVFGVFPLVGHPFHIPWFSSMTEAVDAMSQILEGVSFLHDRNVAHRDLFNDNMLYSSRYGYKDPKRSGQPRDFHLPRYYIIDFEWAVRFSTDSDPATRTVVGPPNSWDDYARAAPPEMRTEKPHCPFKSDIWQLGRTFLDCFQHLEHVPDVIQLLRSMIADDPDARPTARAALKRLNELRFTISPSILQQPIDEIPWIEEDELEN</sequence>
<dbReference type="NCBIfam" id="TIGR02057">
    <property type="entry name" value="PAPS_reductase"/>
    <property type="match status" value="1"/>
</dbReference>
<dbReference type="EMBL" id="SGPL01000159">
    <property type="protein sequence ID" value="THH16408.1"/>
    <property type="molecule type" value="Genomic_DNA"/>
</dbReference>
<evidence type="ECO:0000256" key="3">
    <source>
        <dbReference type="ARBA" id="ARBA00024327"/>
    </source>
</evidence>
<gene>
    <name evidence="6" type="ORF">EW146_g4227</name>
</gene>
<dbReference type="Proteomes" id="UP000310158">
    <property type="component" value="Unassembled WGS sequence"/>
</dbReference>
<feature type="domain" description="Protein kinase" evidence="5">
    <location>
        <begin position="719"/>
        <end position="1018"/>
    </location>
</feature>
<dbReference type="OrthoDB" id="7869097at2759"/>
<dbReference type="SMART" id="SM00220">
    <property type="entry name" value="S_TKc"/>
    <property type="match status" value="1"/>
</dbReference>
<dbReference type="GO" id="GO:0019379">
    <property type="term" value="P:sulfate assimilation, phosphoadenylyl sulfate reduction by phosphoadenylyl-sulfate reductase (thioredoxin)"/>
    <property type="evidence" value="ECO:0007669"/>
    <property type="project" value="InterPro"/>
</dbReference>
<dbReference type="Pfam" id="PF01507">
    <property type="entry name" value="PAPS_reduct"/>
    <property type="match status" value="1"/>
</dbReference>
<dbReference type="Pfam" id="PF00069">
    <property type="entry name" value="Pkinase"/>
    <property type="match status" value="2"/>
</dbReference>
<dbReference type="NCBIfam" id="NF002537">
    <property type="entry name" value="PRK02090.1"/>
    <property type="match status" value="1"/>
</dbReference>
<dbReference type="CDD" id="cd00180">
    <property type="entry name" value="PKc"/>
    <property type="match status" value="2"/>
</dbReference>
<comment type="caution">
    <text evidence="6">The sequence shown here is derived from an EMBL/GenBank/DDBJ whole genome shotgun (WGS) entry which is preliminary data.</text>
</comment>
<dbReference type="InterPro" id="IPR014729">
    <property type="entry name" value="Rossmann-like_a/b/a_fold"/>
</dbReference>
<evidence type="ECO:0000313" key="7">
    <source>
        <dbReference type="Proteomes" id="UP000310158"/>
    </source>
</evidence>
<dbReference type="PANTHER" id="PTHR46509">
    <property type="entry name" value="PHOSPHOADENOSINE PHOSPHOSULFATE REDUCTASE"/>
    <property type="match status" value="1"/>
</dbReference>
<protein>
    <recommendedName>
        <fullName evidence="5">Protein kinase domain-containing protein</fullName>
    </recommendedName>
</protein>
<dbReference type="Gene3D" id="3.40.50.620">
    <property type="entry name" value="HUPs"/>
    <property type="match status" value="1"/>
</dbReference>
<evidence type="ECO:0000313" key="6">
    <source>
        <dbReference type="EMBL" id="THH16408.1"/>
    </source>
</evidence>
<dbReference type="CDD" id="cd23945">
    <property type="entry name" value="PAPS_reductase"/>
    <property type="match status" value="1"/>
</dbReference>
<dbReference type="SUPFAM" id="SSF52402">
    <property type="entry name" value="Adenine nucleotide alpha hydrolases-like"/>
    <property type="match status" value="1"/>
</dbReference>
<proteinExistence type="inferred from homology"/>
<keyword evidence="7" id="KW-1185">Reference proteome</keyword>
<dbReference type="InterPro" id="IPR011009">
    <property type="entry name" value="Kinase-like_dom_sf"/>
</dbReference>
<dbReference type="GO" id="GO:0005524">
    <property type="term" value="F:ATP binding"/>
    <property type="evidence" value="ECO:0007669"/>
    <property type="project" value="InterPro"/>
</dbReference>
<dbReference type="InterPro" id="IPR011800">
    <property type="entry name" value="PAPS_reductase_CysH"/>
</dbReference>
<dbReference type="GO" id="GO:0005737">
    <property type="term" value="C:cytoplasm"/>
    <property type="evidence" value="ECO:0007669"/>
    <property type="project" value="TreeGrafter"/>
</dbReference>
<evidence type="ECO:0000256" key="1">
    <source>
        <dbReference type="ARBA" id="ARBA00009732"/>
    </source>
</evidence>
<feature type="domain" description="Protein kinase" evidence="5">
    <location>
        <begin position="336"/>
        <end position="637"/>
    </location>
</feature>
<organism evidence="6 7">
    <name type="scientific">Bondarzewia mesenterica</name>
    <dbReference type="NCBI Taxonomy" id="1095465"/>
    <lineage>
        <taxon>Eukaryota</taxon>
        <taxon>Fungi</taxon>
        <taxon>Dikarya</taxon>
        <taxon>Basidiomycota</taxon>
        <taxon>Agaricomycotina</taxon>
        <taxon>Agaricomycetes</taxon>
        <taxon>Russulales</taxon>
        <taxon>Bondarzewiaceae</taxon>
        <taxon>Bondarzewia</taxon>
    </lineage>
</organism>
<dbReference type="GO" id="GO:0004672">
    <property type="term" value="F:protein kinase activity"/>
    <property type="evidence" value="ECO:0007669"/>
    <property type="project" value="InterPro"/>
</dbReference>
<dbReference type="PANTHER" id="PTHR46509:SF1">
    <property type="entry name" value="PHOSPHOADENOSINE PHOSPHOSULFATE REDUCTASE"/>
    <property type="match status" value="1"/>
</dbReference>
<keyword evidence="2" id="KW-0560">Oxidoreductase</keyword>
<comment type="similarity">
    <text evidence="1">Belongs to the PAPS reductase family. CysH subfamily.</text>
</comment>
<dbReference type="NCBIfam" id="TIGR00434">
    <property type="entry name" value="cysH"/>
    <property type="match status" value="1"/>
</dbReference>
<dbReference type="PROSITE" id="PS50011">
    <property type="entry name" value="PROTEIN_KINASE_DOM"/>
    <property type="match status" value="2"/>
</dbReference>
<name>A0A4S4LX07_9AGAM</name>
<accession>A0A4S4LX07</accession>
<dbReference type="InterPro" id="IPR004511">
    <property type="entry name" value="PAPS/APS_Rdtase"/>
</dbReference>